<dbReference type="PROSITE" id="PS51911">
    <property type="entry name" value="C2_AIDA"/>
    <property type="match status" value="1"/>
</dbReference>
<dbReference type="InterPro" id="IPR035892">
    <property type="entry name" value="C2_domain_sf"/>
</dbReference>
<dbReference type="SUPFAM" id="SSF103473">
    <property type="entry name" value="MFS general substrate transporter"/>
    <property type="match status" value="1"/>
</dbReference>
<dbReference type="Pfam" id="PF08910">
    <property type="entry name" value="Aida_N"/>
    <property type="match status" value="1"/>
</dbReference>
<comment type="similarity">
    <text evidence="3">Belongs to the major facilitator superfamily.</text>
</comment>
<dbReference type="Proteomes" id="UP000541610">
    <property type="component" value="Unassembled WGS sequence"/>
</dbReference>
<comment type="catalytic activity">
    <reaction evidence="14">
        <text>L-lysyl-L-alpha-amino acid(out) = L-lysyl-L-alpha-amino acid(in)</text>
        <dbReference type="Rhea" id="RHEA:79387"/>
        <dbReference type="ChEBI" id="CHEBI:229965"/>
    </reaction>
</comment>
<comment type="subunit">
    <text evidence="26">Homodimer. Interacts with lysosomal protein GLMP (via lumenal domain); the interaction starts while both proteins are still in the endoplasmic reticulum and is required for stabilization of MFSD1 in lysosomes but has no direct effect on its targeting to lysosomes or transporter activity.</text>
</comment>
<evidence type="ECO:0000256" key="18">
    <source>
        <dbReference type="ARBA" id="ARBA00044900"/>
    </source>
</evidence>
<dbReference type="InterPro" id="IPR036259">
    <property type="entry name" value="MFS_trans_sf"/>
</dbReference>
<dbReference type="EMBL" id="JABANP010000508">
    <property type="protein sequence ID" value="KAF4681529.1"/>
    <property type="molecule type" value="Genomic_DNA"/>
</dbReference>
<evidence type="ECO:0000256" key="24">
    <source>
        <dbReference type="ARBA" id="ARBA00045018"/>
    </source>
</evidence>
<comment type="function">
    <text evidence="25">Lysosomal dipeptide uniporter that selectively exports lysine, arginine or histidine-containing dipeptides with a net positive charge from the lysosome lumen into the cytosol. Could play a role in a specific type of protein O-glycosylation indirectly regulating macrophages migration and tissue invasion. Also essential for liver homeostasis.</text>
</comment>
<feature type="transmembrane region" description="Helical" evidence="28">
    <location>
        <begin position="633"/>
        <end position="653"/>
    </location>
</feature>
<evidence type="ECO:0000256" key="3">
    <source>
        <dbReference type="ARBA" id="ARBA00008335"/>
    </source>
</evidence>
<comment type="catalytic activity">
    <reaction evidence="13">
        <text>L-alpha-aminoacyl-L-histidine(out) = L-alpha-aminoacyl-L-histidine(in)</text>
        <dbReference type="Rhea" id="RHEA:79375"/>
        <dbReference type="ChEBI" id="CHEBI:229967"/>
    </reaction>
</comment>
<evidence type="ECO:0000256" key="9">
    <source>
        <dbReference type="ARBA" id="ARBA00023228"/>
    </source>
</evidence>
<protein>
    <recommendedName>
        <fullName evidence="23">Lysosomal dipeptide transporter MFSD1</fullName>
    </recommendedName>
    <alternativeName>
        <fullName evidence="24">Major facilitator superfamily domain-containing protein 1</fullName>
    </alternativeName>
</protein>
<evidence type="ECO:0000256" key="14">
    <source>
        <dbReference type="ARBA" id="ARBA00044891"/>
    </source>
</evidence>
<evidence type="ECO:0000256" key="23">
    <source>
        <dbReference type="ARBA" id="ARBA00044985"/>
    </source>
</evidence>
<evidence type="ECO:0000256" key="5">
    <source>
        <dbReference type="ARBA" id="ARBA00022473"/>
    </source>
</evidence>
<evidence type="ECO:0000256" key="21">
    <source>
        <dbReference type="ARBA" id="ARBA00044919"/>
    </source>
</evidence>
<feature type="domain" description="C2 Aida-type" evidence="30">
    <location>
        <begin position="304"/>
        <end position="452"/>
    </location>
</feature>
<gene>
    <name evidence="31" type="ORF">FOZ60_011983</name>
</gene>
<comment type="catalytic activity">
    <reaction evidence="22">
        <text>L-lysyl-glycine(out) = L-lysyl-glycine(in)</text>
        <dbReference type="Rhea" id="RHEA:79407"/>
        <dbReference type="ChEBI" id="CHEBI:191202"/>
    </reaction>
</comment>
<comment type="catalytic activity">
    <reaction evidence="18">
        <text>L-lysyl-L-lysine(out) = L-lysyl-L-lysine(in)</text>
        <dbReference type="Rhea" id="RHEA:79403"/>
        <dbReference type="ChEBI" id="CHEBI:229956"/>
    </reaction>
</comment>
<dbReference type="Pfam" id="PF14186">
    <property type="entry name" value="Aida_C2"/>
    <property type="match status" value="1"/>
</dbReference>
<dbReference type="InterPro" id="IPR025939">
    <property type="entry name" value="Aida_C"/>
</dbReference>
<evidence type="ECO:0000256" key="13">
    <source>
        <dbReference type="ARBA" id="ARBA00044884"/>
    </source>
</evidence>
<comment type="catalytic activity">
    <reaction evidence="10">
        <text>L-lysyl-L-alanine(out) = L-lysyl-L-alanine(in)</text>
        <dbReference type="Rhea" id="RHEA:79399"/>
        <dbReference type="ChEBI" id="CHEBI:229954"/>
    </reaction>
</comment>
<evidence type="ECO:0000313" key="31">
    <source>
        <dbReference type="EMBL" id="KAF4681529.1"/>
    </source>
</evidence>
<keyword evidence="6 28" id="KW-0812">Transmembrane</keyword>
<evidence type="ECO:0000256" key="12">
    <source>
        <dbReference type="ARBA" id="ARBA00044881"/>
    </source>
</evidence>
<evidence type="ECO:0000256" key="15">
    <source>
        <dbReference type="ARBA" id="ARBA00044893"/>
    </source>
</evidence>
<keyword evidence="5" id="KW-0217">Developmental protein</keyword>
<evidence type="ECO:0000256" key="22">
    <source>
        <dbReference type="ARBA" id="ARBA00044924"/>
    </source>
</evidence>
<comment type="catalytic activity">
    <reaction evidence="17">
        <text>L-arginyl-L-alpha-amino acid(out) = L-arginyl-L-alpha-amino acid(in)</text>
        <dbReference type="Rhea" id="RHEA:79371"/>
        <dbReference type="ChEBI" id="CHEBI:84315"/>
    </reaction>
</comment>
<keyword evidence="29" id="KW-0732">Signal</keyword>
<comment type="catalytic activity">
    <reaction evidence="16">
        <text>L-aspartyl-L-lysine(out) = L-aspartyl-L-lysine(in)</text>
        <dbReference type="Rhea" id="RHEA:79411"/>
        <dbReference type="ChEBI" id="CHEBI:229953"/>
    </reaction>
</comment>
<dbReference type="InterPro" id="IPR011701">
    <property type="entry name" value="MFS"/>
</dbReference>
<dbReference type="InterPro" id="IPR052187">
    <property type="entry name" value="MFSD1"/>
</dbReference>
<name>A0A7J6NCB5_PEROL</name>
<feature type="transmembrane region" description="Helical" evidence="28">
    <location>
        <begin position="721"/>
        <end position="745"/>
    </location>
</feature>
<evidence type="ECO:0000256" key="25">
    <source>
        <dbReference type="ARBA" id="ARBA00045709"/>
    </source>
</evidence>
<keyword evidence="4" id="KW-0813">Transport</keyword>
<dbReference type="InterPro" id="IPR023421">
    <property type="entry name" value="AIDA_N"/>
</dbReference>
<accession>A0A7J6NCB5</accession>
<evidence type="ECO:0000256" key="28">
    <source>
        <dbReference type="SAM" id="Phobius"/>
    </source>
</evidence>
<evidence type="ECO:0000256" key="2">
    <source>
        <dbReference type="ARBA" id="ARBA00007205"/>
    </source>
</evidence>
<feature type="signal peptide" evidence="29">
    <location>
        <begin position="1"/>
        <end position="21"/>
    </location>
</feature>
<evidence type="ECO:0000256" key="11">
    <source>
        <dbReference type="ARBA" id="ARBA00044878"/>
    </source>
</evidence>
<keyword evidence="9" id="KW-0458">Lysosome</keyword>
<comment type="subcellular location">
    <subcellularLocation>
        <location evidence="1">Lysosome membrane</location>
        <topology evidence="1">Multi-pass membrane protein</topology>
    </subcellularLocation>
</comment>
<evidence type="ECO:0000256" key="26">
    <source>
        <dbReference type="ARBA" id="ARBA00046376"/>
    </source>
</evidence>
<dbReference type="Gene3D" id="1.20.120.360">
    <property type="entry name" value="Axin interactor, dorsalization-associated protein, N-terminal domain"/>
    <property type="match status" value="1"/>
</dbReference>
<comment type="catalytic activity">
    <reaction evidence="20">
        <text>L-histidyl-L-alpha-amino acid(out) = L-histidyl-L-alpha-amino acid(in)</text>
        <dbReference type="Rhea" id="RHEA:79379"/>
        <dbReference type="ChEBI" id="CHEBI:229964"/>
    </reaction>
</comment>
<evidence type="ECO:0000256" key="4">
    <source>
        <dbReference type="ARBA" id="ARBA00022448"/>
    </source>
</evidence>
<evidence type="ECO:0000259" key="30">
    <source>
        <dbReference type="PROSITE" id="PS51911"/>
    </source>
</evidence>
<dbReference type="GO" id="GO:0022857">
    <property type="term" value="F:transmembrane transporter activity"/>
    <property type="evidence" value="ECO:0007669"/>
    <property type="project" value="InterPro"/>
</dbReference>
<dbReference type="GO" id="GO:0005765">
    <property type="term" value="C:lysosomal membrane"/>
    <property type="evidence" value="ECO:0007669"/>
    <property type="project" value="UniProtKB-SubCell"/>
</dbReference>
<evidence type="ECO:0000256" key="27">
    <source>
        <dbReference type="SAM" id="MobiDB-lite"/>
    </source>
</evidence>
<feature type="region of interest" description="Disordered" evidence="27">
    <location>
        <begin position="517"/>
        <end position="547"/>
    </location>
</feature>
<reference evidence="31 32" key="1">
    <citation type="submission" date="2020-04" db="EMBL/GenBank/DDBJ databases">
        <title>Perkinsus olseni comparative genomics.</title>
        <authorList>
            <person name="Bogema D.R."/>
        </authorList>
    </citation>
    <scope>NUCLEOTIDE SEQUENCE [LARGE SCALE GENOMIC DNA]</scope>
    <source>
        <strain evidence="31">00978-12</strain>
    </source>
</reference>
<proteinExistence type="inferred from homology"/>
<evidence type="ECO:0000256" key="8">
    <source>
        <dbReference type="ARBA" id="ARBA00023136"/>
    </source>
</evidence>
<evidence type="ECO:0000256" key="1">
    <source>
        <dbReference type="ARBA" id="ARBA00004155"/>
    </source>
</evidence>
<evidence type="ECO:0000256" key="29">
    <source>
        <dbReference type="SAM" id="SignalP"/>
    </source>
</evidence>
<comment type="catalytic activity">
    <reaction evidence="21">
        <text>L-alanyl-L-lysine(out) = L-alanyl-L-lysine(in)</text>
        <dbReference type="Rhea" id="RHEA:79415"/>
        <dbReference type="ChEBI" id="CHEBI:192470"/>
    </reaction>
</comment>
<feature type="transmembrane region" description="Helical" evidence="28">
    <location>
        <begin position="690"/>
        <end position="709"/>
    </location>
</feature>
<dbReference type="Pfam" id="PF07690">
    <property type="entry name" value="MFS_1"/>
    <property type="match status" value="1"/>
</dbReference>
<evidence type="ECO:0000256" key="17">
    <source>
        <dbReference type="ARBA" id="ARBA00044899"/>
    </source>
</evidence>
<dbReference type="OrthoDB" id="428576at2759"/>
<dbReference type="Gene3D" id="2.60.40.150">
    <property type="entry name" value="C2 domain"/>
    <property type="match status" value="1"/>
</dbReference>
<feature type="compositionally biased region" description="Basic and acidic residues" evidence="27">
    <location>
        <begin position="527"/>
        <end position="544"/>
    </location>
</feature>
<feature type="chain" id="PRO_5029487271" description="Lysosomal dipeptide transporter MFSD1" evidence="29">
    <location>
        <begin position="22"/>
        <end position="996"/>
    </location>
</feature>
<evidence type="ECO:0000256" key="20">
    <source>
        <dbReference type="ARBA" id="ARBA00044912"/>
    </source>
</evidence>
<dbReference type="Gene3D" id="1.20.1250.20">
    <property type="entry name" value="MFS general substrate transporter like domains"/>
    <property type="match status" value="1"/>
</dbReference>
<evidence type="ECO:0000256" key="19">
    <source>
        <dbReference type="ARBA" id="ARBA00044903"/>
    </source>
</evidence>
<feature type="transmembrane region" description="Helical" evidence="28">
    <location>
        <begin position="783"/>
        <end position="802"/>
    </location>
</feature>
<comment type="catalytic activity">
    <reaction evidence="12">
        <text>L-alpha-aminoacyl-L-arginine(out) = L-alpha-aminoacyl-L-arginine(in)</text>
        <dbReference type="Rhea" id="RHEA:79367"/>
        <dbReference type="ChEBI" id="CHEBI:229968"/>
    </reaction>
</comment>
<comment type="catalytic activity">
    <reaction evidence="19">
        <text>L-arginyl-glycine(out) = L-arginyl-glycine(in)</text>
        <dbReference type="Rhea" id="RHEA:79391"/>
        <dbReference type="ChEBI" id="CHEBI:229955"/>
    </reaction>
</comment>
<dbReference type="SUPFAM" id="SSF109779">
    <property type="entry name" value="Domain from hypothetical 2610208m17rik protein"/>
    <property type="match status" value="1"/>
</dbReference>
<comment type="catalytic activity">
    <reaction evidence="11">
        <text>L-histidyl-glycine(out) = L-histidyl-glycine(in)</text>
        <dbReference type="Rhea" id="RHEA:79395"/>
        <dbReference type="ChEBI" id="CHEBI:229957"/>
    </reaction>
</comment>
<dbReference type="PANTHER" id="PTHR23512:SF3">
    <property type="entry name" value="MAJOR FACILITATOR SUPERFAMILY DOMAIN-CONTAINING PROTEIN 1"/>
    <property type="match status" value="1"/>
</dbReference>
<feature type="transmembrane region" description="Helical" evidence="28">
    <location>
        <begin position="562"/>
        <end position="581"/>
    </location>
</feature>
<organism evidence="31 32">
    <name type="scientific">Perkinsus olseni</name>
    <name type="common">Perkinsus atlanticus</name>
    <dbReference type="NCBI Taxonomy" id="32597"/>
    <lineage>
        <taxon>Eukaryota</taxon>
        <taxon>Sar</taxon>
        <taxon>Alveolata</taxon>
        <taxon>Perkinsozoa</taxon>
        <taxon>Perkinsea</taxon>
        <taxon>Perkinsida</taxon>
        <taxon>Perkinsidae</taxon>
        <taxon>Perkinsus</taxon>
    </lineage>
</organism>
<comment type="caution">
    <text evidence="31">The sequence shown here is derived from an EMBL/GenBank/DDBJ whole genome shotgun (WGS) entry which is preliminary data.</text>
</comment>
<evidence type="ECO:0000256" key="6">
    <source>
        <dbReference type="ARBA" id="ARBA00022692"/>
    </source>
</evidence>
<comment type="catalytic activity">
    <reaction evidence="15">
        <text>L-alpha-aminoacyl-L-lysine(out) = L-alpha-aminoacyl-L-lysine(in)</text>
        <dbReference type="Rhea" id="RHEA:79383"/>
        <dbReference type="ChEBI" id="CHEBI:229966"/>
    </reaction>
</comment>
<evidence type="ECO:0000256" key="16">
    <source>
        <dbReference type="ARBA" id="ARBA00044898"/>
    </source>
</evidence>
<feature type="transmembrane region" description="Helical" evidence="28">
    <location>
        <begin position="602"/>
        <end position="627"/>
    </location>
</feature>
<evidence type="ECO:0000313" key="32">
    <source>
        <dbReference type="Proteomes" id="UP000541610"/>
    </source>
</evidence>
<dbReference type="PANTHER" id="PTHR23512">
    <property type="entry name" value="MAJOR FACILITATOR SUPERFAMILY DOMAIN-CONTAINING PROTEIN 1"/>
    <property type="match status" value="1"/>
</dbReference>
<evidence type="ECO:0000256" key="7">
    <source>
        <dbReference type="ARBA" id="ARBA00022989"/>
    </source>
</evidence>
<dbReference type="InterPro" id="IPR036818">
    <property type="entry name" value="AIDA_N_sf"/>
</dbReference>
<keyword evidence="7 28" id="KW-1133">Transmembrane helix</keyword>
<comment type="similarity">
    <text evidence="2">Belongs to the AIDA family.</text>
</comment>
<keyword evidence="8 28" id="KW-0472">Membrane</keyword>
<sequence length="996" mass="109718">MKARAPAVVIALLIARTQSFASSGAMSFLAPGGPATPSSGAMNGMGEGLTRGSCQNRPHSAPRTVGMYRKPVLIQQPAAVEAFMQRPSTPTGGYVRAPSPAMVEQSEQQHGLVRGRSPAAPAVRTPGLIMPGGPSAPHVLRGSFGCTVSFPMTASRKADDLRQRWASQLTKACEVDGWGQIVEAQEGYRKLAVDMAEARGQVAVSSSDQEITRKIILCLSARLETLTASAVRSRHTSMTAADLKSLEPVILSLFLPAAANPYAAPEKFPVSATKYQNASPIIEEGSAKHAVDFTQRDVSDFHQSHAALTEVAGTVVAIRIEGWGLKDAQTYVDPITTVSVVDPEQRIICSVDTHISKERRVNHVLFEERVYLAVSLEEMQRTRSAIFFEFKHYKPKKKKVSTRCWSFMELQEIKPDEETVLEIYHKPTDLRKKKLKLHSVKKLYLHIFISLITRLGVEDSWDLLESGEYALDSILHSFFEVLRLSPAMSGTIRDRDVTGRPRTLSGTAMEAEYFLHESEGPSQGQHEAARQHKESRERFPRENSECDESLLSKDQSYRNGPVRFVVLLFQSLVLMGLTYNYDMCSATRNVLVETLGITDTGYGVISGVYAYPNVILPLFGGLLIDIVGVQRSMIFFVSINFTGTVIYALGLHMRSFTVLVIGRAIFGMGGESLNVSNSTIMTHWFRGKELAFALGSSLTLSRLGSVLVLNTQPVFVRNWGVFSGALAGVCMAGVSVTSAVLTCIIDRQANSYDKAKHITGAEDDTKSGDRGVQLSDVKSFGRMFWCLALSCVVSYMSIFPFYQVVAPAYLQSDAHFGFDLKTTNVYQFHSHNARSGPISLHEHLHRQTRPAPQTHGLGLRLAASDACVTHHFSAVPPLRFCSILFRSHGCIYLFVWRCYLGMHPLHGPSTFGRGGLRAHVCPPELRPGHSSHNTGVPPSGVGRFHMAFRLPSALGCYWFVYISLSQENRQKHTDRPFPALPREVGRATRVLTSLLL</sequence>
<evidence type="ECO:0000256" key="10">
    <source>
        <dbReference type="ARBA" id="ARBA00044876"/>
    </source>
</evidence>
<dbReference type="AlphaFoldDB" id="A0A7J6NCB5"/>